<dbReference type="EMBL" id="CVRI01000063">
    <property type="protein sequence ID" value="CRL04561.1"/>
    <property type="molecule type" value="Genomic_DNA"/>
</dbReference>
<reference evidence="1 2" key="1">
    <citation type="submission" date="2015-04" db="EMBL/GenBank/DDBJ databases">
        <authorList>
            <person name="Syromyatnikov M.Y."/>
            <person name="Popov V.N."/>
        </authorList>
    </citation>
    <scope>NUCLEOTIDE SEQUENCE [LARGE SCALE GENOMIC DNA]</scope>
</reference>
<proteinExistence type="predicted"/>
<keyword evidence="2" id="KW-1185">Reference proteome</keyword>
<name>A0A1J1J130_9DIPT</name>
<accession>A0A1J1J130</accession>
<dbReference type="Proteomes" id="UP000183832">
    <property type="component" value="Unassembled WGS sequence"/>
</dbReference>
<sequence>MLRYLCIYGVENMSKIKLNSHMEFTKDKFAKNQVIKKSLVTTGKCKYKKWFTKLKRFRKGKLVLTRYIHCVCL</sequence>
<organism evidence="1 2">
    <name type="scientific">Clunio marinus</name>
    <dbReference type="NCBI Taxonomy" id="568069"/>
    <lineage>
        <taxon>Eukaryota</taxon>
        <taxon>Metazoa</taxon>
        <taxon>Ecdysozoa</taxon>
        <taxon>Arthropoda</taxon>
        <taxon>Hexapoda</taxon>
        <taxon>Insecta</taxon>
        <taxon>Pterygota</taxon>
        <taxon>Neoptera</taxon>
        <taxon>Endopterygota</taxon>
        <taxon>Diptera</taxon>
        <taxon>Nematocera</taxon>
        <taxon>Chironomoidea</taxon>
        <taxon>Chironomidae</taxon>
        <taxon>Clunio</taxon>
    </lineage>
</organism>
<gene>
    <name evidence="1" type="ORF">CLUMA_CG017632</name>
</gene>
<evidence type="ECO:0000313" key="1">
    <source>
        <dbReference type="EMBL" id="CRL04561.1"/>
    </source>
</evidence>
<evidence type="ECO:0000313" key="2">
    <source>
        <dbReference type="Proteomes" id="UP000183832"/>
    </source>
</evidence>
<dbReference type="AlphaFoldDB" id="A0A1J1J130"/>
<protein>
    <submittedName>
        <fullName evidence="1">CLUMA_CG017632, isoform A</fullName>
    </submittedName>
</protein>